<dbReference type="InterPro" id="IPR006664">
    <property type="entry name" value="OMP_bac"/>
</dbReference>
<sequence length="468" mass="49805">MKHLNRLFVAALMFAGLSSQAQDSNNPWAISFGANAVDGGRVSAASKVEDQFSQYFNAKAYWNIIPSVSYVNVSRHVGNNFSFGITGSVNKIDKFVWERPTNPGEYPVTNPGDLMYYAADGVIKYSFMNALKSKWIDPSAHIGGGYTFMGDASAGTVNGGLGLAFWFTEQVGLTFQSTYKHSFDETRTPNVDIASHLQHFVGLSFKFGGKDTDGDGIYDKDDACPEVAGLKEFQGCPDTDADGIADKDDSCPEVAGPKELNGCPDTDGDGIADKDDACPEVAGPAAMNGCPDTDGDGVADNLDKCVDVKGPAENAGCPWPDTDGDGVADKDDKCVDVKGTVANNGCPEVSEDAMKKLNAYAKTILFNSGKSSFQKQTFPVLQSIAAILKEYPTSKFSIEGHTDSSGSDAANLKLSKDRAAAVKNYLIDNGIAADRLTSEGFGESKPIDSNKTAKGKANNRRVEVKLAN</sequence>
<keyword evidence="3 5" id="KW-0472">Membrane</keyword>
<evidence type="ECO:0000256" key="7">
    <source>
        <dbReference type="SAM" id="SignalP"/>
    </source>
</evidence>
<keyword evidence="2 7" id="KW-0732">Signal</keyword>
<organism evidence="9 10">
    <name type="scientific">Flavobacterium saliperosum</name>
    <dbReference type="NCBI Taxonomy" id="329186"/>
    <lineage>
        <taxon>Bacteria</taxon>
        <taxon>Pseudomonadati</taxon>
        <taxon>Bacteroidota</taxon>
        <taxon>Flavobacteriia</taxon>
        <taxon>Flavobacteriales</taxon>
        <taxon>Flavobacteriaceae</taxon>
        <taxon>Flavobacterium</taxon>
    </lineage>
</organism>
<dbReference type="GO" id="GO:0009279">
    <property type="term" value="C:cell outer membrane"/>
    <property type="evidence" value="ECO:0007669"/>
    <property type="project" value="UniProtKB-SubCell"/>
</dbReference>
<dbReference type="PANTHER" id="PTHR30329">
    <property type="entry name" value="STATOR ELEMENT OF FLAGELLAR MOTOR COMPLEX"/>
    <property type="match status" value="1"/>
</dbReference>
<dbReference type="InterPro" id="IPR028974">
    <property type="entry name" value="TSP_type-3_rpt"/>
</dbReference>
<dbReference type="PROSITE" id="PS51123">
    <property type="entry name" value="OMPA_2"/>
    <property type="match status" value="1"/>
</dbReference>
<feature type="region of interest" description="Disordered" evidence="6">
    <location>
        <begin position="439"/>
        <end position="468"/>
    </location>
</feature>
<dbReference type="Gene3D" id="4.10.1080.10">
    <property type="entry name" value="TSP type-3 repeat"/>
    <property type="match status" value="1"/>
</dbReference>
<dbReference type="GO" id="GO:0007155">
    <property type="term" value="P:cell adhesion"/>
    <property type="evidence" value="ECO:0007669"/>
    <property type="project" value="InterPro"/>
</dbReference>
<dbReference type="SUPFAM" id="SSF103647">
    <property type="entry name" value="TSP type-3 repeat"/>
    <property type="match status" value="1"/>
</dbReference>
<evidence type="ECO:0000313" key="10">
    <source>
        <dbReference type="Proteomes" id="UP000182124"/>
    </source>
</evidence>
<dbReference type="Pfam" id="PF02412">
    <property type="entry name" value="TSP_3"/>
    <property type="match status" value="3"/>
</dbReference>
<keyword evidence="4" id="KW-0998">Cell outer membrane</keyword>
<evidence type="ECO:0000313" key="9">
    <source>
        <dbReference type="EMBL" id="SCX17640.1"/>
    </source>
</evidence>
<comment type="subcellular location">
    <subcellularLocation>
        <location evidence="1">Cell outer membrane</location>
    </subcellularLocation>
</comment>
<dbReference type="EMBL" id="FMTY01000008">
    <property type="protein sequence ID" value="SCX17640.1"/>
    <property type="molecule type" value="Genomic_DNA"/>
</dbReference>
<evidence type="ECO:0000259" key="8">
    <source>
        <dbReference type="PROSITE" id="PS51123"/>
    </source>
</evidence>
<evidence type="ECO:0000256" key="5">
    <source>
        <dbReference type="PROSITE-ProRule" id="PRU00473"/>
    </source>
</evidence>
<accession>A0A1G4W6U1</accession>
<dbReference type="InterPro" id="IPR006665">
    <property type="entry name" value="OmpA-like"/>
</dbReference>
<feature type="signal peptide" evidence="7">
    <location>
        <begin position="1"/>
        <end position="21"/>
    </location>
</feature>
<feature type="domain" description="OmpA-like" evidence="8">
    <location>
        <begin position="353"/>
        <end position="468"/>
    </location>
</feature>
<gene>
    <name evidence="9" type="ORF">SAMN02927925_02545</name>
</gene>
<dbReference type="Pfam" id="PF00691">
    <property type="entry name" value="OmpA"/>
    <property type="match status" value="1"/>
</dbReference>
<dbReference type="AlphaFoldDB" id="A0A1G4W6U1"/>
<dbReference type="STRING" id="329186.SAMN02927925_02545"/>
<dbReference type="CDD" id="cd07185">
    <property type="entry name" value="OmpA_C-like"/>
    <property type="match status" value="1"/>
</dbReference>
<evidence type="ECO:0000256" key="1">
    <source>
        <dbReference type="ARBA" id="ARBA00004442"/>
    </source>
</evidence>
<evidence type="ECO:0000256" key="2">
    <source>
        <dbReference type="ARBA" id="ARBA00022729"/>
    </source>
</evidence>
<dbReference type="Gene3D" id="3.30.1330.60">
    <property type="entry name" value="OmpA-like domain"/>
    <property type="match status" value="1"/>
</dbReference>
<dbReference type="PANTHER" id="PTHR30329:SF21">
    <property type="entry name" value="LIPOPROTEIN YIAD-RELATED"/>
    <property type="match status" value="1"/>
</dbReference>
<dbReference type="GO" id="GO:0005509">
    <property type="term" value="F:calcium ion binding"/>
    <property type="evidence" value="ECO:0007669"/>
    <property type="project" value="InterPro"/>
</dbReference>
<dbReference type="Proteomes" id="UP000182124">
    <property type="component" value="Unassembled WGS sequence"/>
</dbReference>
<protein>
    <submittedName>
        <fullName evidence="9">Outer membrane protein OmpA</fullName>
    </submittedName>
</protein>
<dbReference type="RefSeq" id="WP_023577460.1">
    <property type="nucleotide sequence ID" value="NZ_CBCSBQ010000012.1"/>
</dbReference>
<dbReference type="InterPro" id="IPR003367">
    <property type="entry name" value="Thrombospondin_3-like_rpt"/>
</dbReference>
<evidence type="ECO:0000256" key="3">
    <source>
        <dbReference type="ARBA" id="ARBA00023136"/>
    </source>
</evidence>
<reference evidence="9 10" key="1">
    <citation type="submission" date="2016-10" db="EMBL/GenBank/DDBJ databases">
        <authorList>
            <person name="de Groot N.N."/>
        </authorList>
    </citation>
    <scope>NUCLEOTIDE SEQUENCE [LARGE SCALE GENOMIC DNA]</scope>
    <source>
        <strain evidence="9 10">CGMCC 1.3801</strain>
    </source>
</reference>
<evidence type="ECO:0000256" key="6">
    <source>
        <dbReference type="SAM" id="MobiDB-lite"/>
    </source>
</evidence>
<dbReference type="SUPFAM" id="SSF103088">
    <property type="entry name" value="OmpA-like"/>
    <property type="match status" value="1"/>
</dbReference>
<evidence type="ECO:0000256" key="4">
    <source>
        <dbReference type="ARBA" id="ARBA00023237"/>
    </source>
</evidence>
<dbReference type="InterPro" id="IPR036737">
    <property type="entry name" value="OmpA-like_sf"/>
</dbReference>
<name>A0A1G4W6U1_9FLAO</name>
<dbReference type="eggNOG" id="COG2885">
    <property type="taxonomic scope" value="Bacteria"/>
</dbReference>
<proteinExistence type="predicted"/>
<feature type="chain" id="PRO_5010306937" evidence="7">
    <location>
        <begin position="22"/>
        <end position="468"/>
    </location>
</feature>
<dbReference type="InterPro" id="IPR050330">
    <property type="entry name" value="Bact_OuterMem_StrucFunc"/>
</dbReference>
<dbReference type="PRINTS" id="PR01021">
    <property type="entry name" value="OMPADOMAIN"/>
</dbReference>